<feature type="transmembrane region" description="Helical" evidence="7">
    <location>
        <begin position="125"/>
        <end position="150"/>
    </location>
</feature>
<proteinExistence type="predicted"/>
<keyword evidence="9" id="KW-1185">Reference proteome</keyword>
<dbReference type="EMBL" id="FQVF01000011">
    <property type="protein sequence ID" value="SHF78464.1"/>
    <property type="molecule type" value="Genomic_DNA"/>
</dbReference>
<dbReference type="PANTHER" id="PTHR36838:SF3">
    <property type="entry name" value="TRANSPORTER AUXIN EFFLUX CARRIER EC FAMILY"/>
    <property type="match status" value="1"/>
</dbReference>
<evidence type="ECO:0000256" key="4">
    <source>
        <dbReference type="ARBA" id="ARBA00022692"/>
    </source>
</evidence>
<feature type="transmembrane region" description="Helical" evidence="7">
    <location>
        <begin position="100"/>
        <end position="119"/>
    </location>
</feature>
<keyword evidence="4 7" id="KW-0812">Transmembrane</keyword>
<feature type="transmembrane region" description="Helical" evidence="7">
    <location>
        <begin position="229"/>
        <end position="252"/>
    </location>
</feature>
<dbReference type="RefSeq" id="WP_072840157.1">
    <property type="nucleotide sequence ID" value="NZ_FQVF01000011.1"/>
</dbReference>
<keyword evidence="6 7" id="KW-0472">Membrane</keyword>
<keyword evidence="2" id="KW-0813">Transport</keyword>
<dbReference type="GO" id="GO:0055085">
    <property type="term" value="P:transmembrane transport"/>
    <property type="evidence" value="ECO:0007669"/>
    <property type="project" value="InterPro"/>
</dbReference>
<reference evidence="9" key="1">
    <citation type="submission" date="2016-11" db="EMBL/GenBank/DDBJ databases">
        <authorList>
            <person name="Varghese N."/>
            <person name="Submissions S."/>
        </authorList>
    </citation>
    <scope>NUCLEOTIDE SEQUENCE [LARGE SCALE GENOMIC DNA]</scope>
    <source>
        <strain evidence="9">DSM 16579</strain>
    </source>
</reference>
<dbReference type="STRING" id="1122206.SAMN02745753_02638"/>
<dbReference type="Proteomes" id="UP000184517">
    <property type="component" value="Unassembled WGS sequence"/>
</dbReference>
<dbReference type="Pfam" id="PF03547">
    <property type="entry name" value="Mem_trans"/>
    <property type="match status" value="1"/>
</dbReference>
<dbReference type="OrthoDB" id="9810457at2"/>
<feature type="transmembrane region" description="Helical" evidence="7">
    <location>
        <begin position="66"/>
        <end position="88"/>
    </location>
</feature>
<protein>
    <recommendedName>
        <fullName evidence="10">Permease</fullName>
    </recommendedName>
</protein>
<name>A0A1M5EH51_9GAMM</name>
<feature type="transmembrane region" description="Helical" evidence="7">
    <location>
        <begin position="6"/>
        <end position="26"/>
    </location>
</feature>
<evidence type="ECO:0008006" key="10">
    <source>
        <dbReference type="Google" id="ProtNLM"/>
    </source>
</evidence>
<evidence type="ECO:0000256" key="2">
    <source>
        <dbReference type="ARBA" id="ARBA00022448"/>
    </source>
</evidence>
<feature type="transmembrane region" description="Helical" evidence="7">
    <location>
        <begin position="38"/>
        <end position="54"/>
    </location>
</feature>
<evidence type="ECO:0000313" key="9">
    <source>
        <dbReference type="Proteomes" id="UP000184517"/>
    </source>
</evidence>
<comment type="subcellular location">
    <subcellularLocation>
        <location evidence="1">Membrane</location>
        <topology evidence="1">Multi-pass membrane protein</topology>
    </subcellularLocation>
</comment>
<sequence>MEAVISIIAPIFFLILIGFLSIRYSFLPQAAIPGLSRFVLYLALPALIFIKLSSMELKEVLHFDYLAVYAASGLATFFITVLLSWRLLKSGLVDAGVRGVGATMSNSAFIGFPVLLQFFDYPLTQAFVMSLMVENIILLPVCLIFIETVLGKSESNGKSLFMVVLKRISTNPLLIALVAGLVFSVFELSLPSFIGKGFDLLAAAASSVALIVIGGSLVGVTIKGQWAPILLVAIGKLVLFPVIVTLLLLLTPTMPNELKIAVVIFASVSMFSSYPIVCGEYGSRSFCASTLLITTVLSFFTLSVLLRFFV</sequence>
<feature type="transmembrane region" description="Helical" evidence="7">
    <location>
        <begin position="200"/>
        <end position="222"/>
    </location>
</feature>
<evidence type="ECO:0000256" key="1">
    <source>
        <dbReference type="ARBA" id="ARBA00004141"/>
    </source>
</evidence>
<evidence type="ECO:0000256" key="7">
    <source>
        <dbReference type="SAM" id="Phobius"/>
    </source>
</evidence>
<dbReference type="AlphaFoldDB" id="A0A1M5EH51"/>
<evidence type="ECO:0000313" key="8">
    <source>
        <dbReference type="EMBL" id="SHF78464.1"/>
    </source>
</evidence>
<dbReference type="PANTHER" id="PTHR36838">
    <property type="entry name" value="AUXIN EFFLUX CARRIER FAMILY PROTEIN"/>
    <property type="match status" value="1"/>
</dbReference>
<organism evidence="8 9">
    <name type="scientific">Marinomonas polaris DSM 16579</name>
    <dbReference type="NCBI Taxonomy" id="1122206"/>
    <lineage>
        <taxon>Bacteria</taxon>
        <taxon>Pseudomonadati</taxon>
        <taxon>Pseudomonadota</taxon>
        <taxon>Gammaproteobacteria</taxon>
        <taxon>Oceanospirillales</taxon>
        <taxon>Oceanospirillaceae</taxon>
        <taxon>Marinomonas</taxon>
    </lineage>
</organism>
<dbReference type="InterPro" id="IPR004776">
    <property type="entry name" value="Mem_transp_PIN-like"/>
</dbReference>
<evidence type="ECO:0000256" key="5">
    <source>
        <dbReference type="ARBA" id="ARBA00022989"/>
    </source>
</evidence>
<keyword evidence="5 7" id="KW-1133">Transmembrane helix</keyword>
<accession>A0A1M5EH51</accession>
<feature type="transmembrane region" description="Helical" evidence="7">
    <location>
        <begin position="258"/>
        <end position="277"/>
    </location>
</feature>
<dbReference type="GO" id="GO:0016020">
    <property type="term" value="C:membrane"/>
    <property type="evidence" value="ECO:0007669"/>
    <property type="project" value="UniProtKB-SubCell"/>
</dbReference>
<feature type="transmembrane region" description="Helical" evidence="7">
    <location>
        <begin position="289"/>
        <end position="309"/>
    </location>
</feature>
<gene>
    <name evidence="8" type="ORF">SAMN02745753_02638</name>
</gene>
<evidence type="ECO:0000256" key="3">
    <source>
        <dbReference type="ARBA" id="ARBA00022475"/>
    </source>
</evidence>
<evidence type="ECO:0000256" key="6">
    <source>
        <dbReference type="ARBA" id="ARBA00023136"/>
    </source>
</evidence>
<keyword evidence="3" id="KW-1003">Cell membrane</keyword>
<feature type="transmembrane region" description="Helical" evidence="7">
    <location>
        <begin position="171"/>
        <end position="194"/>
    </location>
</feature>